<dbReference type="AlphaFoldDB" id="A0A974P3C7"/>
<accession>A0A974P3C7</accession>
<evidence type="ECO:0000313" key="2">
    <source>
        <dbReference type="EMBL" id="QQZ50244.1"/>
    </source>
</evidence>
<sequence length="59" mass="6539">MELAGKTWVDYRDFVTAYLVALGVHQEAYSPSTWPPSRPPSTRAAPCGSHQGRDARRHG</sequence>
<name>A0A974P3C7_9CAUL</name>
<organism evidence="2">
    <name type="scientific">Phenylobacterium glaciei</name>
    <dbReference type="NCBI Taxonomy" id="2803784"/>
    <lineage>
        <taxon>Bacteria</taxon>
        <taxon>Pseudomonadati</taxon>
        <taxon>Pseudomonadota</taxon>
        <taxon>Alphaproteobacteria</taxon>
        <taxon>Caulobacterales</taxon>
        <taxon>Caulobacteraceae</taxon>
        <taxon>Phenylobacterium</taxon>
    </lineage>
</organism>
<proteinExistence type="predicted"/>
<evidence type="ECO:0000256" key="1">
    <source>
        <dbReference type="SAM" id="MobiDB-lite"/>
    </source>
</evidence>
<dbReference type="EMBL" id="CP068570">
    <property type="protein sequence ID" value="QQZ50244.1"/>
    <property type="molecule type" value="Genomic_DNA"/>
</dbReference>
<gene>
    <name evidence="2" type="ORF">JKL49_00380</name>
</gene>
<reference evidence="2" key="1">
    <citation type="submission" date="2021-01" db="EMBL/GenBank/DDBJ databases">
        <title>Genome sequence of Phenylobacterium sp. 20VBR1 isolated from a valley glaceir, Ny-Alesund, Svalbard.</title>
        <authorList>
            <person name="Thomas F.A."/>
            <person name="Krishnan K.P."/>
            <person name="Sinha R.K."/>
        </authorList>
    </citation>
    <scope>NUCLEOTIDE SEQUENCE</scope>
    <source>
        <strain evidence="2">20VBR1</strain>
    </source>
</reference>
<feature type="region of interest" description="Disordered" evidence="1">
    <location>
        <begin position="29"/>
        <end position="59"/>
    </location>
</feature>
<protein>
    <submittedName>
        <fullName evidence="2">Uncharacterized protein</fullName>
    </submittedName>
</protein>